<evidence type="ECO:0000313" key="25">
    <source>
        <dbReference type="Proteomes" id="UP000640930"/>
    </source>
</evidence>
<accession>A0ABR8XD08</accession>
<evidence type="ECO:0000256" key="9">
    <source>
        <dbReference type="ARBA" id="ARBA00022737"/>
    </source>
</evidence>
<dbReference type="SUPFAM" id="SSF56784">
    <property type="entry name" value="HAD-like"/>
    <property type="match status" value="1"/>
</dbReference>
<feature type="transmembrane region" description="Helical" evidence="22">
    <location>
        <begin position="203"/>
        <end position="222"/>
    </location>
</feature>
<feature type="transmembrane region" description="Helical" evidence="22">
    <location>
        <begin position="781"/>
        <end position="799"/>
    </location>
</feature>
<dbReference type="PANTHER" id="PTHR43520">
    <property type="entry name" value="ATP7, ISOFORM B"/>
    <property type="match status" value="1"/>
</dbReference>
<dbReference type="NCBIfam" id="TIGR01494">
    <property type="entry name" value="ATPase_P-type"/>
    <property type="match status" value="1"/>
</dbReference>
<dbReference type="Pfam" id="PF00122">
    <property type="entry name" value="E1-E2_ATPase"/>
    <property type="match status" value="1"/>
</dbReference>
<dbReference type="InterPro" id="IPR036163">
    <property type="entry name" value="HMA_dom_sf"/>
</dbReference>
<dbReference type="Gene3D" id="2.70.150.10">
    <property type="entry name" value="Calcium-transporting ATPase, cytoplasmic transduction domain A"/>
    <property type="match status" value="1"/>
</dbReference>
<dbReference type="InterPro" id="IPR006121">
    <property type="entry name" value="HMA_dom"/>
</dbReference>
<dbReference type="Pfam" id="PF00403">
    <property type="entry name" value="HMA"/>
    <property type="match status" value="2"/>
</dbReference>
<dbReference type="PROSITE" id="PS01047">
    <property type="entry name" value="HMA_1"/>
    <property type="match status" value="2"/>
</dbReference>
<gene>
    <name evidence="24" type="ORF">H9636_10745</name>
</gene>
<feature type="transmembrane region" description="Helical" evidence="22">
    <location>
        <begin position="234"/>
        <end position="257"/>
    </location>
</feature>
<dbReference type="InterPro" id="IPR017969">
    <property type="entry name" value="Heavy-metal-associated_CS"/>
</dbReference>
<dbReference type="SFLD" id="SFLDF00027">
    <property type="entry name" value="p-type_atpase"/>
    <property type="match status" value="1"/>
</dbReference>
<evidence type="ECO:0000256" key="8">
    <source>
        <dbReference type="ARBA" id="ARBA00022723"/>
    </source>
</evidence>
<feature type="transmembrane region" description="Helical" evidence="22">
    <location>
        <begin position="758"/>
        <end position="775"/>
    </location>
</feature>
<feature type="transmembrane region" description="Helical" evidence="22">
    <location>
        <begin position="166"/>
        <end position="191"/>
    </location>
</feature>
<evidence type="ECO:0000256" key="18">
    <source>
        <dbReference type="ARBA" id="ARBA00023136"/>
    </source>
</evidence>
<evidence type="ECO:0000256" key="19">
    <source>
        <dbReference type="ARBA" id="ARBA00029719"/>
    </source>
</evidence>
<evidence type="ECO:0000256" key="13">
    <source>
        <dbReference type="ARBA" id="ARBA00022842"/>
    </source>
</evidence>
<evidence type="ECO:0000256" key="4">
    <source>
        <dbReference type="ARBA" id="ARBA00015102"/>
    </source>
</evidence>
<evidence type="ECO:0000256" key="6">
    <source>
        <dbReference type="ARBA" id="ARBA00022553"/>
    </source>
</evidence>
<dbReference type="SFLD" id="SFLDG00002">
    <property type="entry name" value="C1.7:_P-type_atpase_like"/>
    <property type="match status" value="1"/>
</dbReference>
<keyword evidence="25" id="KW-1185">Reference proteome</keyword>
<evidence type="ECO:0000256" key="14">
    <source>
        <dbReference type="ARBA" id="ARBA00022967"/>
    </source>
</evidence>
<dbReference type="CDD" id="cd02094">
    <property type="entry name" value="P-type_ATPase_Cu-like"/>
    <property type="match status" value="1"/>
</dbReference>
<evidence type="ECO:0000256" key="22">
    <source>
        <dbReference type="RuleBase" id="RU362081"/>
    </source>
</evidence>
<evidence type="ECO:0000256" key="3">
    <source>
        <dbReference type="ARBA" id="ARBA00012517"/>
    </source>
</evidence>
<evidence type="ECO:0000256" key="21">
    <source>
        <dbReference type="ARBA" id="ARBA00049289"/>
    </source>
</evidence>
<dbReference type="SUPFAM" id="SSF81665">
    <property type="entry name" value="Calcium ATPase, transmembrane domain M"/>
    <property type="match status" value="1"/>
</dbReference>
<keyword evidence="18 22" id="KW-0472">Membrane</keyword>
<dbReference type="SFLD" id="SFLDS00003">
    <property type="entry name" value="Haloacid_Dehalogenase"/>
    <property type="match status" value="1"/>
</dbReference>
<dbReference type="SUPFAM" id="SSF81653">
    <property type="entry name" value="Calcium ATPase, transduction domain A"/>
    <property type="match status" value="1"/>
</dbReference>
<dbReference type="NCBIfam" id="TIGR01511">
    <property type="entry name" value="ATPase-IB1_Cu"/>
    <property type="match status" value="1"/>
</dbReference>
<evidence type="ECO:0000256" key="15">
    <source>
        <dbReference type="ARBA" id="ARBA00022989"/>
    </source>
</evidence>
<dbReference type="Proteomes" id="UP000640930">
    <property type="component" value="Unassembled WGS sequence"/>
</dbReference>
<dbReference type="CDD" id="cd00371">
    <property type="entry name" value="HMA"/>
    <property type="match status" value="2"/>
</dbReference>
<dbReference type="InterPro" id="IPR027256">
    <property type="entry name" value="P-typ_ATPase_IB"/>
</dbReference>
<protein>
    <recommendedName>
        <fullName evidence="4">Copper-exporting P-type ATPase</fullName>
        <ecNumber evidence="3">7.2.2.8</ecNumber>
    </recommendedName>
    <alternativeName>
        <fullName evidence="19">Copper-exporting P-type ATPase A</fullName>
    </alternativeName>
    <alternativeName>
        <fullName evidence="20">Cu(+)-exporting ATPase</fullName>
    </alternativeName>
</protein>
<evidence type="ECO:0000256" key="12">
    <source>
        <dbReference type="ARBA" id="ARBA00022840"/>
    </source>
</evidence>
<dbReference type="InterPro" id="IPR044492">
    <property type="entry name" value="P_typ_ATPase_HD_dom"/>
</dbReference>
<keyword evidence="11" id="KW-0187">Copper transport</keyword>
<dbReference type="PROSITE" id="PS50846">
    <property type="entry name" value="HMA_2"/>
    <property type="match status" value="2"/>
</dbReference>
<keyword evidence="8 22" id="KW-0479">Metal-binding</keyword>
<comment type="catalytic activity">
    <reaction evidence="21">
        <text>Cu(+)(in) + ATP + H2O = Cu(+)(out) + ADP + phosphate + H(+)</text>
        <dbReference type="Rhea" id="RHEA:25792"/>
        <dbReference type="ChEBI" id="CHEBI:15377"/>
        <dbReference type="ChEBI" id="CHEBI:15378"/>
        <dbReference type="ChEBI" id="CHEBI:30616"/>
        <dbReference type="ChEBI" id="CHEBI:43474"/>
        <dbReference type="ChEBI" id="CHEBI:49552"/>
        <dbReference type="ChEBI" id="CHEBI:456216"/>
        <dbReference type="EC" id="7.2.2.8"/>
    </reaction>
</comment>
<dbReference type="PROSITE" id="PS00154">
    <property type="entry name" value="ATPASE_E1_E2"/>
    <property type="match status" value="1"/>
</dbReference>
<dbReference type="PRINTS" id="PR00119">
    <property type="entry name" value="CATATPASE"/>
</dbReference>
<evidence type="ECO:0000256" key="20">
    <source>
        <dbReference type="ARBA" id="ARBA00033239"/>
    </source>
</evidence>
<feature type="domain" description="HMA" evidence="23">
    <location>
        <begin position="77"/>
        <end position="143"/>
    </location>
</feature>
<keyword evidence="13" id="KW-0460">Magnesium</keyword>
<evidence type="ECO:0000256" key="16">
    <source>
        <dbReference type="ARBA" id="ARBA00023008"/>
    </source>
</evidence>
<comment type="subcellular location">
    <subcellularLocation>
        <location evidence="22">Cell membrane</location>
    </subcellularLocation>
    <subcellularLocation>
        <location evidence="1">Endomembrane system</location>
        <topology evidence="1">Multi-pass membrane protein</topology>
    </subcellularLocation>
</comment>
<dbReference type="RefSeq" id="WP_191707608.1">
    <property type="nucleotide sequence ID" value="NZ_JACSQA010000015.1"/>
</dbReference>
<evidence type="ECO:0000256" key="7">
    <source>
        <dbReference type="ARBA" id="ARBA00022692"/>
    </source>
</evidence>
<dbReference type="InterPro" id="IPR023214">
    <property type="entry name" value="HAD_sf"/>
</dbReference>
<dbReference type="Pfam" id="PF00702">
    <property type="entry name" value="Hydrolase"/>
    <property type="match status" value="1"/>
</dbReference>
<dbReference type="NCBIfam" id="TIGR00003">
    <property type="entry name" value="copper ion binding protein"/>
    <property type="match status" value="2"/>
</dbReference>
<dbReference type="InterPro" id="IPR008250">
    <property type="entry name" value="ATPase_P-typ_transduc_dom_A_sf"/>
</dbReference>
<keyword evidence="17" id="KW-0406">Ion transport</keyword>
<feature type="transmembrane region" description="Helical" evidence="22">
    <location>
        <begin position="449"/>
        <end position="466"/>
    </location>
</feature>
<evidence type="ECO:0000313" key="24">
    <source>
        <dbReference type="EMBL" id="MBD8027131.1"/>
    </source>
</evidence>
<reference evidence="24 25" key="1">
    <citation type="submission" date="2020-08" db="EMBL/GenBank/DDBJ databases">
        <title>A Genomic Blueprint of the Chicken Gut Microbiome.</title>
        <authorList>
            <person name="Gilroy R."/>
            <person name="Ravi A."/>
            <person name="Getino M."/>
            <person name="Pursley I."/>
            <person name="Horton D.L."/>
            <person name="Alikhan N.-F."/>
            <person name="Baker D."/>
            <person name="Gharbi K."/>
            <person name="Hall N."/>
            <person name="Watson M."/>
            <person name="Adriaenssens E.M."/>
            <person name="Foster-Nyarko E."/>
            <person name="Jarju S."/>
            <person name="Secka A."/>
            <person name="Antonio M."/>
            <person name="Oren A."/>
            <person name="Chaudhuri R."/>
            <person name="La Ragione R.M."/>
            <person name="Hildebrand F."/>
            <person name="Pallen M.J."/>
        </authorList>
    </citation>
    <scope>NUCLEOTIDE SEQUENCE [LARGE SCALE GENOMIC DNA]</scope>
    <source>
        <strain evidence="24 25">Re31</strain>
    </source>
</reference>
<dbReference type="PRINTS" id="PR00942">
    <property type="entry name" value="CUATPASEI"/>
</dbReference>
<evidence type="ECO:0000259" key="23">
    <source>
        <dbReference type="PROSITE" id="PS50846"/>
    </source>
</evidence>
<dbReference type="EC" id="7.2.2.8" evidence="3"/>
<evidence type="ECO:0000256" key="11">
    <source>
        <dbReference type="ARBA" id="ARBA00022796"/>
    </source>
</evidence>
<comment type="similarity">
    <text evidence="2 22">Belongs to the cation transport ATPase (P-type) (TC 3.A.3) family. Type IB subfamily.</text>
</comment>
<dbReference type="Gene3D" id="3.40.50.1000">
    <property type="entry name" value="HAD superfamily/HAD-like"/>
    <property type="match status" value="1"/>
</dbReference>
<organism evidence="24 25">
    <name type="scientific">Ureibacillus galli</name>
    <dbReference type="NCBI Taxonomy" id="2762222"/>
    <lineage>
        <taxon>Bacteria</taxon>
        <taxon>Bacillati</taxon>
        <taxon>Bacillota</taxon>
        <taxon>Bacilli</taxon>
        <taxon>Bacillales</taxon>
        <taxon>Caryophanaceae</taxon>
        <taxon>Ureibacillus</taxon>
    </lineage>
</organism>
<feature type="transmembrane region" description="Helical" evidence="22">
    <location>
        <begin position="415"/>
        <end position="437"/>
    </location>
</feature>
<dbReference type="InterPro" id="IPR059000">
    <property type="entry name" value="ATPase_P-type_domA"/>
</dbReference>
<keyword evidence="9" id="KW-0677">Repeat</keyword>
<dbReference type="Gene3D" id="3.30.70.100">
    <property type="match status" value="2"/>
</dbReference>
<name>A0ABR8XD08_9BACL</name>
<dbReference type="SUPFAM" id="SSF55008">
    <property type="entry name" value="HMA, heavy metal-associated domain"/>
    <property type="match status" value="2"/>
</dbReference>
<evidence type="ECO:0000256" key="2">
    <source>
        <dbReference type="ARBA" id="ARBA00006024"/>
    </source>
</evidence>
<evidence type="ECO:0000256" key="10">
    <source>
        <dbReference type="ARBA" id="ARBA00022741"/>
    </source>
</evidence>
<dbReference type="InterPro" id="IPR001757">
    <property type="entry name" value="P_typ_ATPase"/>
</dbReference>
<sequence>MGTEASKVKEASIQITGMTCAACATRIEKGLNKMDGVEEASVNLALEKSSIKYDPSKLSEVDFEKKIEALGYGVVKQKAEFEITGMTCAACATRIEKGLNRLDGVASANVNLALEKATIEYNPSEVTIADIIAKVEKLGYGAQQNKEDKESVDYREKHIKDQQRKFIISVIFSLPLLWTMIGHFSFTSFLYVPDFLMNPWVQLILATPIQFIIGKQFYVGAYKALRNGSANMDVLVVMGTSAAYFYSVYQAIITAGTHHGPHLYFETSAVLITLILLGKLFEARAKGRSSEAIKKLMGLQAKTAIVVRDGVEKEVPLEEVVIGDTILVKPGEKIPVDGEVLEGTTAVDESMLTGESLPVDKKNGDVLYGSTINKNGFIKMTATKVGRDTALAQIIKVVEDAQGSKAPIQRLADKISGIFVPIVVGIAILTFFVWIIWVQPGEFTPALEVLIAVLVIACPCALGLATPTSIMAGSGRAAEFGILFKGGEHLEQTQNIDTVIVDKTGTVTHGKPVLTDVLVAEGQDEIKFLSLIGAAEKQSEHPLAQAIVQGILDKDIELGNIQFFEAIPGFGVQATISGQGVVIGTRNLMQQYGINITAVLPIMEELEENGKTAMLAGINGQYAGLVAVADTIKETSREAVRRLQDMDINVIMMTGDNKRTAQAIGKEVGVNEVIAEVLPEGKAEEVKKLQQKGKKVAMVGDGINDAPALATANIGMAIGTGTDVAMEAADITLIRGDLNSIADAILMSRKTMKNIKQNLFWAFAYNIIGIPIAAAGFLAPWVAGAAMAFSSVSVVLNALRLQRVKLKNK</sequence>
<dbReference type="InterPro" id="IPR018303">
    <property type="entry name" value="ATPase_P-typ_P_site"/>
</dbReference>
<evidence type="ECO:0000256" key="17">
    <source>
        <dbReference type="ARBA" id="ARBA00023065"/>
    </source>
</evidence>
<keyword evidence="10 22" id="KW-0547">Nucleotide-binding</keyword>
<dbReference type="InterPro" id="IPR023298">
    <property type="entry name" value="ATPase_P-typ_TM_dom_sf"/>
</dbReference>
<dbReference type="InterPro" id="IPR023299">
    <property type="entry name" value="ATPase_P-typ_cyto_dom_N"/>
</dbReference>
<evidence type="ECO:0000256" key="5">
    <source>
        <dbReference type="ARBA" id="ARBA00022448"/>
    </source>
</evidence>
<dbReference type="PANTHER" id="PTHR43520:SF8">
    <property type="entry name" value="P-TYPE CU(+) TRANSPORTER"/>
    <property type="match status" value="1"/>
</dbReference>
<dbReference type="NCBIfam" id="TIGR01525">
    <property type="entry name" value="ATPase-IB_hvy"/>
    <property type="match status" value="1"/>
</dbReference>
<keyword evidence="22" id="KW-1003">Cell membrane</keyword>
<feature type="domain" description="HMA" evidence="23">
    <location>
        <begin position="9"/>
        <end position="75"/>
    </location>
</feature>
<keyword evidence="5" id="KW-0813">Transport</keyword>
<keyword evidence="12 22" id="KW-0067">ATP-binding</keyword>
<feature type="transmembrane region" description="Helical" evidence="22">
    <location>
        <begin position="263"/>
        <end position="281"/>
    </location>
</feature>
<dbReference type="InterPro" id="IPR036412">
    <property type="entry name" value="HAD-like_sf"/>
</dbReference>
<keyword evidence="16" id="KW-0186">Copper</keyword>
<dbReference type="EMBL" id="JACSQA010000015">
    <property type="protein sequence ID" value="MBD8027131.1"/>
    <property type="molecule type" value="Genomic_DNA"/>
</dbReference>
<proteinExistence type="inferred from homology"/>
<evidence type="ECO:0000256" key="1">
    <source>
        <dbReference type="ARBA" id="ARBA00004127"/>
    </source>
</evidence>
<dbReference type="InterPro" id="IPR006122">
    <property type="entry name" value="HMA_Cu_ion-bd"/>
</dbReference>
<dbReference type="Gene3D" id="3.40.1110.10">
    <property type="entry name" value="Calcium-transporting ATPase, cytoplasmic domain N"/>
    <property type="match status" value="2"/>
</dbReference>
<keyword evidence="7 22" id="KW-0812">Transmembrane</keyword>
<comment type="caution">
    <text evidence="24">The sequence shown here is derived from an EMBL/GenBank/DDBJ whole genome shotgun (WGS) entry which is preliminary data.</text>
</comment>
<keyword evidence="14" id="KW-1278">Translocase</keyword>
<keyword evidence="6" id="KW-0597">Phosphoprotein</keyword>
<keyword evidence="15 22" id="KW-1133">Transmembrane helix</keyword>